<dbReference type="InterPro" id="IPR001138">
    <property type="entry name" value="Zn2Cys6_DnaBD"/>
</dbReference>
<dbReference type="AlphaFoldDB" id="A0A6A6ZYA2"/>
<feature type="region of interest" description="Disordered" evidence="2">
    <location>
        <begin position="127"/>
        <end position="146"/>
    </location>
</feature>
<name>A0A6A6ZYA2_9PLEO</name>
<evidence type="ECO:0000313" key="4">
    <source>
        <dbReference type="EMBL" id="KAF2826040.1"/>
    </source>
</evidence>
<dbReference type="InterPro" id="IPR052761">
    <property type="entry name" value="Fungal_Detox/Toxin_TFs"/>
</dbReference>
<dbReference type="PROSITE" id="PS00463">
    <property type="entry name" value="ZN2_CY6_FUNGAL_1"/>
    <property type="match status" value="1"/>
</dbReference>
<evidence type="ECO:0000259" key="3">
    <source>
        <dbReference type="PROSITE" id="PS50048"/>
    </source>
</evidence>
<evidence type="ECO:0000256" key="1">
    <source>
        <dbReference type="ARBA" id="ARBA00023242"/>
    </source>
</evidence>
<dbReference type="EMBL" id="MU006227">
    <property type="protein sequence ID" value="KAF2826040.1"/>
    <property type="molecule type" value="Genomic_DNA"/>
</dbReference>
<dbReference type="Gene3D" id="4.10.240.10">
    <property type="entry name" value="Zn(2)-C6 fungal-type DNA-binding domain"/>
    <property type="match status" value="1"/>
</dbReference>
<dbReference type="CDD" id="cd00067">
    <property type="entry name" value="GAL4"/>
    <property type="match status" value="1"/>
</dbReference>
<accession>A0A6A6ZYA2</accession>
<reference evidence="4" key="1">
    <citation type="journal article" date="2020" name="Stud. Mycol.">
        <title>101 Dothideomycetes genomes: a test case for predicting lifestyles and emergence of pathogens.</title>
        <authorList>
            <person name="Haridas S."/>
            <person name="Albert R."/>
            <person name="Binder M."/>
            <person name="Bloem J."/>
            <person name="Labutti K."/>
            <person name="Salamov A."/>
            <person name="Andreopoulos B."/>
            <person name="Baker S."/>
            <person name="Barry K."/>
            <person name="Bills G."/>
            <person name="Bluhm B."/>
            <person name="Cannon C."/>
            <person name="Castanera R."/>
            <person name="Culley D."/>
            <person name="Daum C."/>
            <person name="Ezra D."/>
            <person name="Gonzalez J."/>
            <person name="Henrissat B."/>
            <person name="Kuo A."/>
            <person name="Liang C."/>
            <person name="Lipzen A."/>
            <person name="Lutzoni F."/>
            <person name="Magnuson J."/>
            <person name="Mondo S."/>
            <person name="Nolan M."/>
            <person name="Ohm R."/>
            <person name="Pangilinan J."/>
            <person name="Park H.-J."/>
            <person name="Ramirez L."/>
            <person name="Alfaro M."/>
            <person name="Sun H."/>
            <person name="Tritt A."/>
            <person name="Yoshinaga Y."/>
            <person name="Zwiers L.-H."/>
            <person name="Turgeon B."/>
            <person name="Goodwin S."/>
            <person name="Spatafora J."/>
            <person name="Crous P."/>
            <person name="Grigoriev I."/>
        </authorList>
    </citation>
    <scope>NUCLEOTIDE SEQUENCE</scope>
    <source>
        <strain evidence="4">CBS 113818</strain>
    </source>
</reference>
<dbReference type="GO" id="GO:0000981">
    <property type="term" value="F:DNA-binding transcription factor activity, RNA polymerase II-specific"/>
    <property type="evidence" value="ECO:0007669"/>
    <property type="project" value="InterPro"/>
</dbReference>
<keyword evidence="1" id="KW-0539">Nucleus</keyword>
<evidence type="ECO:0000313" key="5">
    <source>
        <dbReference type="Proteomes" id="UP000799424"/>
    </source>
</evidence>
<feature type="domain" description="Zn(2)-C6 fungal-type" evidence="3">
    <location>
        <begin position="35"/>
        <end position="65"/>
    </location>
</feature>
<dbReference type="SUPFAM" id="SSF57701">
    <property type="entry name" value="Zn2/Cys6 DNA-binding domain"/>
    <property type="match status" value="1"/>
</dbReference>
<dbReference type="CDD" id="cd12148">
    <property type="entry name" value="fungal_TF_MHR"/>
    <property type="match status" value="1"/>
</dbReference>
<organism evidence="4 5">
    <name type="scientific">Ophiobolus disseminans</name>
    <dbReference type="NCBI Taxonomy" id="1469910"/>
    <lineage>
        <taxon>Eukaryota</taxon>
        <taxon>Fungi</taxon>
        <taxon>Dikarya</taxon>
        <taxon>Ascomycota</taxon>
        <taxon>Pezizomycotina</taxon>
        <taxon>Dothideomycetes</taxon>
        <taxon>Pleosporomycetidae</taxon>
        <taxon>Pleosporales</taxon>
        <taxon>Pleosporineae</taxon>
        <taxon>Phaeosphaeriaceae</taxon>
        <taxon>Ophiobolus</taxon>
    </lineage>
</organism>
<dbReference type="OrthoDB" id="4161332at2759"/>
<dbReference type="InterPro" id="IPR036864">
    <property type="entry name" value="Zn2-C6_fun-type_DNA-bd_sf"/>
</dbReference>
<keyword evidence="5" id="KW-1185">Reference proteome</keyword>
<gene>
    <name evidence="4" type="ORF">CC86DRAFT_446535</name>
</gene>
<dbReference type="PROSITE" id="PS50048">
    <property type="entry name" value="ZN2_CY6_FUNGAL_2"/>
    <property type="match status" value="1"/>
</dbReference>
<sequence>MKSLTLSNEVKVGVNTCGGFRVRSAVFAERRAAGACQSCSARKVRCSLSHTGYPCINCSLDRIECEPRATKKRKIRSNPRSIGPQEAPVQQQSVEPPFIHLAPDNPSLYDGSSSVDPETLPLAVSADLGEPDTIPTPISDTSPGKDTPYRPLAEHFSHYAERGQADQVPDAHGDARENQYALICGDPRGVSLVADICEPQQKDRSGHLLVPRIQPSNPFFIFLVKKFCDMLIRAYFHYVHPSYPVVEPDTFLGTFEKSHNLSHHLLWSTFLAAANALYDAEYEKNKITLVQAVLLMGFWYADTEDRTGPWHWNGVAISLLWFSVGIGRPMRIHLADCDTPLPQADESDQQSKYLSASFRERHLPKDFQELSKMWTQLLNVTVILSDILLQQQRKDQTVTDETKTVALHAYHLMLYIESVVLTLYRPFILPSSKTSSSATWETHVKQRTRLAATTTNQIFGTMISAELVSICESMICIALVPTLQIHLLDYTSTKSMVQRMGYQYLELCMIFIEELKITYFGAEILCRMFTKAQKQNVVL</sequence>
<dbReference type="PANTHER" id="PTHR47425">
    <property type="entry name" value="FARB-RELATED"/>
    <property type="match status" value="1"/>
</dbReference>
<dbReference type="PANTHER" id="PTHR47425:SF3">
    <property type="entry name" value="ZN(II)2CYS6 TRANSCRIPTION FACTOR (EUROFUNG)"/>
    <property type="match status" value="1"/>
</dbReference>
<dbReference type="GO" id="GO:0008270">
    <property type="term" value="F:zinc ion binding"/>
    <property type="evidence" value="ECO:0007669"/>
    <property type="project" value="InterPro"/>
</dbReference>
<protein>
    <recommendedName>
        <fullName evidence="3">Zn(2)-C6 fungal-type domain-containing protein</fullName>
    </recommendedName>
</protein>
<feature type="region of interest" description="Disordered" evidence="2">
    <location>
        <begin position="69"/>
        <end position="90"/>
    </location>
</feature>
<evidence type="ECO:0000256" key="2">
    <source>
        <dbReference type="SAM" id="MobiDB-lite"/>
    </source>
</evidence>
<dbReference type="Proteomes" id="UP000799424">
    <property type="component" value="Unassembled WGS sequence"/>
</dbReference>
<proteinExistence type="predicted"/>